<evidence type="ECO:0000256" key="6">
    <source>
        <dbReference type="ARBA" id="ARBA00023251"/>
    </source>
</evidence>
<keyword evidence="6" id="KW-0046">Antibiotic resistance</keyword>
<keyword evidence="5 8" id="KW-0067">ATP-binding</keyword>
<protein>
    <submittedName>
        <fullName evidence="8">ATP-binding cassette domain-containing protein</fullName>
    </submittedName>
</protein>
<dbReference type="PROSITE" id="PS00211">
    <property type="entry name" value="ABC_TRANSPORTER_1"/>
    <property type="match status" value="1"/>
</dbReference>
<evidence type="ECO:0000259" key="7">
    <source>
        <dbReference type="PROSITE" id="PS50893"/>
    </source>
</evidence>
<dbReference type="Proteomes" id="UP001260872">
    <property type="component" value="Unassembled WGS sequence"/>
</dbReference>
<dbReference type="InterPro" id="IPR003439">
    <property type="entry name" value="ABC_transporter-like_ATP-bd"/>
</dbReference>
<evidence type="ECO:0000313" key="8">
    <source>
        <dbReference type="EMBL" id="MDR5710958.1"/>
    </source>
</evidence>
<evidence type="ECO:0000256" key="5">
    <source>
        <dbReference type="ARBA" id="ARBA00022840"/>
    </source>
</evidence>
<dbReference type="SUPFAM" id="SSF52540">
    <property type="entry name" value="P-loop containing nucleoside triphosphate hydrolases"/>
    <property type="match status" value="1"/>
</dbReference>
<organism evidence="8 9">
    <name type="scientific">Nesterenkonia flava</name>
    <dbReference type="NCBI Taxonomy" id="469799"/>
    <lineage>
        <taxon>Bacteria</taxon>
        <taxon>Bacillati</taxon>
        <taxon>Actinomycetota</taxon>
        <taxon>Actinomycetes</taxon>
        <taxon>Micrococcales</taxon>
        <taxon>Micrococcaceae</taxon>
        <taxon>Nesterenkonia</taxon>
    </lineage>
</organism>
<dbReference type="InterPro" id="IPR003593">
    <property type="entry name" value="AAA+_ATPase"/>
</dbReference>
<dbReference type="GO" id="GO:0005524">
    <property type="term" value="F:ATP binding"/>
    <property type="evidence" value="ECO:0007669"/>
    <property type="project" value="UniProtKB-KW"/>
</dbReference>
<proteinExistence type="inferred from homology"/>
<evidence type="ECO:0000313" key="9">
    <source>
        <dbReference type="Proteomes" id="UP001260872"/>
    </source>
</evidence>
<dbReference type="InterPro" id="IPR050763">
    <property type="entry name" value="ABC_transporter_ATP-binding"/>
</dbReference>
<comment type="caution">
    <text evidence="8">The sequence shown here is derived from an EMBL/GenBank/DDBJ whole genome shotgun (WGS) entry which is preliminary data.</text>
</comment>
<dbReference type="Pfam" id="PF00005">
    <property type="entry name" value="ABC_tran"/>
    <property type="match status" value="1"/>
</dbReference>
<accession>A0ABU1FS19</accession>
<evidence type="ECO:0000256" key="3">
    <source>
        <dbReference type="ARBA" id="ARBA00022448"/>
    </source>
</evidence>
<dbReference type="PROSITE" id="PS50893">
    <property type="entry name" value="ABC_TRANSPORTER_2"/>
    <property type="match status" value="1"/>
</dbReference>
<dbReference type="RefSeq" id="WP_310536346.1">
    <property type="nucleotide sequence ID" value="NZ_BAAAOC010000093.1"/>
</dbReference>
<keyword evidence="3" id="KW-0813">Transport</keyword>
<dbReference type="Gene3D" id="3.40.50.300">
    <property type="entry name" value="P-loop containing nucleotide triphosphate hydrolases"/>
    <property type="match status" value="1"/>
</dbReference>
<evidence type="ECO:0000256" key="2">
    <source>
        <dbReference type="ARBA" id="ARBA00005417"/>
    </source>
</evidence>
<dbReference type="InterPro" id="IPR017871">
    <property type="entry name" value="ABC_transporter-like_CS"/>
</dbReference>
<name>A0ABU1FS19_9MICC</name>
<dbReference type="SMART" id="SM00382">
    <property type="entry name" value="AAA"/>
    <property type="match status" value="1"/>
</dbReference>
<gene>
    <name evidence="8" type="ORF">RH857_02215</name>
</gene>
<comment type="similarity">
    <text evidence="2">Belongs to the ABC transporter superfamily.</text>
</comment>
<keyword evidence="9" id="KW-1185">Reference proteome</keyword>
<evidence type="ECO:0000256" key="4">
    <source>
        <dbReference type="ARBA" id="ARBA00022741"/>
    </source>
</evidence>
<dbReference type="InterPro" id="IPR027417">
    <property type="entry name" value="P-loop_NTPase"/>
</dbReference>
<comment type="subcellular location">
    <subcellularLocation>
        <location evidence="1">Cell membrane</location>
        <topology evidence="1">Peripheral membrane protein</topology>
    </subcellularLocation>
</comment>
<dbReference type="EMBL" id="JAVKGT010000004">
    <property type="protein sequence ID" value="MDR5710958.1"/>
    <property type="molecule type" value="Genomic_DNA"/>
</dbReference>
<keyword evidence="4" id="KW-0547">Nucleotide-binding</keyword>
<sequence>MTSITTSAGAVSAPGARDLAIEAVEVTKRYGDFTAVDGISFAVTRGEAFGLLGPNGAGKSTTMRMIAAVSARTSGQMRVAGLDPETEGPRVRARLGVIPQQDNLDEELTVRENIIMYGRYFGLPRRFLLAKADELLEFAQLTHKASARVEDLSGGMKRRLTIARALVNEPEILLLDEPTTGLDPQARHVLWDRLFRLKESGTTLVLTTHHMDEAEQLCDRLVVVDHGTIMAEGSPAGLIREHSTREVLEVRFGMDRNAQLGAELEEVLGRAGDTATGYSHIEVLPDRLLVYAAHAEAALGAIHASGHRPMTSLVRRSSLEDVFLRLTGRTLVD</sequence>
<feature type="domain" description="ABC transporter" evidence="7">
    <location>
        <begin position="21"/>
        <end position="251"/>
    </location>
</feature>
<dbReference type="PANTHER" id="PTHR42711">
    <property type="entry name" value="ABC TRANSPORTER ATP-BINDING PROTEIN"/>
    <property type="match status" value="1"/>
</dbReference>
<dbReference type="PANTHER" id="PTHR42711:SF5">
    <property type="entry name" value="ABC TRANSPORTER ATP-BINDING PROTEIN NATA"/>
    <property type="match status" value="1"/>
</dbReference>
<reference evidence="9" key="1">
    <citation type="submission" date="2023-07" db="EMBL/GenBank/DDBJ databases">
        <title>Description of three actinobacteria isolated from air of manufacturing shop in a pharmaceutical factory.</title>
        <authorList>
            <person name="Zhang D.-F."/>
        </authorList>
    </citation>
    <scope>NUCLEOTIDE SEQUENCE [LARGE SCALE GENOMIC DNA]</scope>
    <source>
        <strain evidence="9">CCTCC AB 207010</strain>
    </source>
</reference>
<evidence type="ECO:0000256" key="1">
    <source>
        <dbReference type="ARBA" id="ARBA00004202"/>
    </source>
</evidence>